<evidence type="ECO:0000313" key="6">
    <source>
        <dbReference type="EMBL" id="EFO79462.1"/>
    </source>
</evidence>
<dbReference type="InterPro" id="IPR000577">
    <property type="entry name" value="Carb_kinase_FGGY"/>
</dbReference>
<dbReference type="Pfam" id="PF00370">
    <property type="entry name" value="FGGY_N"/>
    <property type="match status" value="1"/>
</dbReference>
<organism evidence="6 7">
    <name type="scientific">Oscillochloris trichoides DG-6</name>
    <dbReference type="NCBI Taxonomy" id="765420"/>
    <lineage>
        <taxon>Bacteria</taxon>
        <taxon>Bacillati</taxon>
        <taxon>Chloroflexota</taxon>
        <taxon>Chloroflexia</taxon>
        <taxon>Chloroflexales</taxon>
        <taxon>Chloroflexineae</taxon>
        <taxon>Oscillochloridaceae</taxon>
        <taxon>Oscillochloris</taxon>
    </lineage>
</organism>
<keyword evidence="7" id="KW-1185">Reference proteome</keyword>
<evidence type="ECO:0000259" key="5">
    <source>
        <dbReference type="Pfam" id="PF02782"/>
    </source>
</evidence>
<dbReference type="Proteomes" id="UP000054010">
    <property type="component" value="Unassembled WGS sequence"/>
</dbReference>
<evidence type="ECO:0000259" key="4">
    <source>
        <dbReference type="Pfam" id="PF00370"/>
    </source>
</evidence>
<dbReference type="Gene3D" id="3.30.420.40">
    <property type="match status" value="2"/>
</dbReference>
<dbReference type="eggNOG" id="COG1070">
    <property type="taxonomic scope" value="Bacteria"/>
</dbReference>
<name>E1IGY7_9CHLR</name>
<dbReference type="InterPro" id="IPR018484">
    <property type="entry name" value="FGGY_N"/>
</dbReference>
<dbReference type="EMBL" id="ADVR01000112">
    <property type="protein sequence ID" value="EFO79462.1"/>
    <property type="molecule type" value="Genomic_DNA"/>
</dbReference>
<sequence>MFFAASAFFAASESFVAKSIQELAMLFAGIDVGTQGVRVMVADVAGAVVARASAPLITHTHPDGRVEQNPTEWWTAACSCLRQVTQTLGVQAERIAALAVTATSGTICLLDAQGQPLGPAIMYRDQRALAEANELNQCAVELRERLGYRFDASFGLPKLLWLQRHARAELAVARYVAHAADVIVGGLCGDYGTSDWSHALKSGYDLLNLDWPRDLLANLDLPVAKLPRVVAPTTPIGPITPVAALSTGLPRSTLVVAGMSDGCAAQIAGGAVQPGQWLSVLGTTLVFKGVSADLPHDPQGRVYAHRHPEGHWLPGAASSTGGAALAARFPNADLAALDAQALVRSPGIAICYPLQGQGERFPFVAPQARGFLIGANADDPVAEYTAILEGVAYLERLAYATFRQLGYAVVGPIRAAGGGARSPVWLQLRADILGETLVVPAEVEAAFGAAIIAAAALAYPGLSAATQAMSHLRHEVAPRPDAERYTEPYRRFLVALEEYT</sequence>
<proteinExistence type="inferred from homology"/>
<dbReference type="PIRSF" id="PIRSF000538">
    <property type="entry name" value="GlpK"/>
    <property type="match status" value="1"/>
</dbReference>
<dbReference type="InterPro" id="IPR018485">
    <property type="entry name" value="FGGY_C"/>
</dbReference>
<feature type="domain" description="Carbohydrate kinase FGGY C-terminal" evidence="5">
    <location>
        <begin position="280"/>
        <end position="456"/>
    </location>
</feature>
<dbReference type="SUPFAM" id="SSF53067">
    <property type="entry name" value="Actin-like ATPase domain"/>
    <property type="match status" value="2"/>
</dbReference>
<gene>
    <name evidence="6" type="ORF">OSCT_2588</name>
</gene>
<dbReference type="HOGENOM" id="CLU_009281_3_3_0"/>
<comment type="similarity">
    <text evidence="1">Belongs to the FGGY kinase family.</text>
</comment>
<evidence type="ECO:0000313" key="7">
    <source>
        <dbReference type="Proteomes" id="UP000054010"/>
    </source>
</evidence>
<dbReference type="STRING" id="765420.OSCT_2588"/>
<evidence type="ECO:0000256" key="2">
    <source>
        <dbReference type="ARBA" id="ARBA00022679"/>
    </source>
</evidence>
<dbReference type="Pfam" id="PF02782">
    <property type="entry name" value="FGGY_C"/>
    <property type="match status" value="1"/>
</dbReference>
<dbReference type="GO" id="GO:0005975">
    <property type="term" value="P:carbohydrate metabolic process"/>
    <property type="evidence" value="ECO:0007669"/>
    <property type="project" value="InterPro"/>
</dbReference>
<keyword evidence="3 6" id="KW-0418">Kinase</keyword>
<dbReference type="PANTHER" id="PTHR43095:SF5">
    <property type="entry name" value="XYLULOSE KINASE"/>
    <property type="match status" value="1"/>
</dbReference>
<dbReference type="OrthoDB" id="9805576at2"/>
<keyword evidence="2" id="KW-0808">Transferase</keyword>
<dbReference type="GO" id="GO:0016301">
    <property type="term" value="F:kinase activity"/>
    <property type="evidence" value="ECO:0007669"/>
    <property type="project" value="UniProtKB-KW"/>
</dbReference>
<accession>E1IGY7</accession>
<comment type="caution">
    <text evidence="6">The sequence shown here is derived from an EMBL/GenBank/DDBJ whole genome shotgun (WGS) entry which is preliminary data.</text>
</comment>
<feature type="domain" description="Carbohydrate kinase FGGY N-terminal" evidence="4">
    <location>
        <begin position="28"/>
        <end position="267"/>
    </location>
</feature>
<dbReference type="CDD" id="cd07783">
    <property type="entry name" value="ASKHA_NBD_FGGY_SePSK_AtXK1-like"/>
    <property type="match status" value="1"/>
</dbReference>
<dbReference type="InterPro" id="IPR043129">
    <property type="entry name" value="ATPase_NBD"/>
</dbReference>
<dbReference type="PANTHER" id="PTHR43095">
    <property type="entry name" value="SUGAR KINASE"/>
    <property type="match status" value="1"/>
</dbReference>
<dbReference type="AlphaFoldDB" id="E1IGY7"/>
<evidence type="ECO:0000256" key="1">
    <source>
        <dbReference type="ARBA" id="ARBA00009156"/>
    </source>
</evidence>
<dbReference type="InterPro" id="IPR050406">
    <property type="entry name" value="FGGY_Carb_Kinase"/>
</dbReference>
<evidence type="ECO:0000256" key="3">
    <source>
        <dbReference type="ARBA" id="ARBA00022777"/>
    </source>
</evidence>
<protein>
    <submittedName>
        <fullName evidence="6">Carbohydrate kinase FGGY</fullName>
    </submittedName>
</protein>
<reference evidence="6 7" key="1">
    <citation type="journal article" date="2011" name="J. Bacteriol.">
        <title>Draft genome sequence of the anoxygenic filamentous phototrophic bacterium Oscillochloris trichoides subsp. DG-6.</title>
        <authorList>
            <person name="Kuznetsov B.B."/>
            <person name="Ivanovsky R.N."/>
            <person name="Keppen O.I."/>
            <person name="Sukhacheva M.V."/>
            <person name="Bumazhkin B.K."/>
            <person name="Patutina E.O."/>
            <person name="Beletsky A.V."/>
            <person name="Mardanov A.V."/>
            <person name="Baslerov R.V."/>
            <person name="Panteleeva A.N."/>
            <person name="Kolganova T.V."/>
            <person name="Ravin N.V."/>
            <person name="Skryabin K.G."/>
        </authorList>
    </citation>
    <scope>NUCLEOTIDE SEQUENCE [LARGE SCALE GENOMIC DNA]</scope>
    <source>
        <strain evidence="6 7">DG-6</strain>
    </source>
</reference>